<evidence type="ECO:0000259" key="2">
    <source>
        <dbReference type="Pfam" id="PF07819"/>
    </source>
</evidence>
<evidence type="ECO:0000256" key="1">
    <source>
        <dbReference type="SAM" id="SignalP"/>
    </source>
</evidence>
<dbReference type="PANTHER" id="PTHR37946">
    <property type="entry name" value="SLL1969 PROTEIN"/>
    <property type="match status" value="1"/>
</dbReference>
<dbReference type="Gene3D" id="3.40.50.1820">
    <property type="entry name" value="alpha/beta hydrolase"/>
    <property type="match status" value="1"/>
</dbReference>
<dbReference type="EMBL" id="JAYFSI010000031">
    <property type="protein sequence ID" value="MEA5367841.1"/>
    <property type="molecule type" value="Genomic_DNA"/>
</dbReference>
<dbReference type="Proteomes" id="UP001304298">
    <property type="component" value="Unassembled WGS sequence"/>
</dbReference>
<keyword evidence="1" id="KW-0732">Signal</keyword>
<keyword evidence="4" id="KW-1185">Reference proteome</keyword>
<dbReference type="GO" id="GO:0016787">
    <property type="term" value="F:hydrolase activity"/>
    <property type="evidence" value="ECO:0007669"/>
    <property type="project" value="UniProtKB-KW"/>
</dbReference>
<feature type="domain" description="GPI inositol-deacylase PGAP1-like alpha/beta" evidence="2">
    <location>
        <begin position="161"/>
        <end position="214"/>
    </location>
</feature>
<comment type="caution">
    <text evidence="3">The sequence shown here is derived from an EMBL/GenBank/DDBJ whole genome shotgun (WGS) entry which is preliminary data.</text>
</comment>
<organism evidence="3 4">
    <name type="scientific">Amycolatopsis heterodermiae</name>
    <dbReference type="NCBI Taxonomy" id="3110235"/>
    <lineage>
        <taxon>Bacteria</taxon>
        <taxon>Bacillati</taxon>
        <taxon>Actinomycetota</taxon>
        <taxon>Actinomycetes</taxon>
        <taxon>Pseudonocardiales</taxon>
        <taxon>Pseudonocardiaceae</taxon>
        <taxon>Amycolatopsis</taxon>
    </lineage>
</organism>
<name>A0ABU5RND3_9PSEU</name>
<dbReference type="SUPFAM" id="SSF53474">
    <property type="entry name" value="alpha/beta-Hydrolases"/>
    <property type="match status" value="1"/>
</dbReference>
<protein>
    <submittedName>
        <fullName evidence="3">Alpha/beta hydrolase</fullName>
    </submittedName>
</protein>
<evidence type="ECO:0000313" key="4">
    <source>
        <dbReference type="Proteomes" id="UP001304298"/>
    </source>
</evidence>
<feature type="chain" id="PRO_5046551587" evidence="1">
    <location>
        <begin position="31"/>
        <end position="334"/>
    </location>
</feature>
<reference evidence="3 4" key="1">
    <citation type="submission" date="2023-12" db="EMBL/GenBank/DDBJ databases">
        <title>Amycolatopsis sp. V23-08.</title>
        <authorList>
            <person name="Somphong A."/>
        </authorList>
    </citation>
    <scope>NUCLEOTIDE SEQUENCE [LARGE SCALE GENOMIC DNA]</scope>
    <source>
        <strain evidence="3 4">V23-08</strain>
    </source>
</reference>
<dbReference type="RefSeq" id="WP_323337972.1">
    <property type="nucleotide sequence ID" value="NZ_JAYFSI010000031.1"/>
</dbReference>
<keyword evidence="3" id="KW-0378">Hydrolase</keyword>
<dbReference type="Pfam" id="PF07819">
    <property type="entry name" value="PGAP1"/>
    <property type="match status" value="1"/>
</dbReference>
<dbReference type="InterPro" id="IPR029058">
    <property type="entry name" value="AB_hydrolase_fold"/>
</dbReference>
<accession>A0ABU5RND3</accession>
<dbReference type="PANTHER" id="PTHR37946:SF1">
    <property type="entry name" value="SLL1969 PROTEIN"/>
    <property type="match status" value="1"/>
</dbReference>
<gene>
    <name evidence="3" type="ORF">VA596_50480</name>
</gene>
<sequence length="334" mass="35445">MTATTSAVGATASGVSALMLAAAQLPAVLARDVWNTSVLESGPGHYVTGVTNGMFGARNAGRGTGEEMTVRIRRRPVTLDRPSLAAAFPEASSRLVVFLHGLVETERSWFRGAGPDADFGARLAGDLGTSAVYVRYNSGRHVSENGSDLVTLLTRLTAAWPVPVKDIVLIGHSMGGLVVRSALHQAQERRVSWLSRVTRLVCLGTPHNGAPLERRVAQLAGLLGKSFLTTPLARLLATRSDGIQDLAHGHVADARQAIGRLPDTGSGVRRLFVSATLSHTEGSTWGRLIGDLLVSPVTAADLTEDADTVWLGGLNHFALLHDQAVYETLSGWLR</sequence>
<evidence type="ECO:0000313" key="3">
    <source>
        <dbReference type="EMBL" id="MEA5367841.1"/>
    </source>
</evidence>
<feature type="signal peptide" evidence="1">
    <location>
        <begin position="1"/>
        <end position="30"/>
    </location>
</feature>
<dbReference type="InterPro" id="IPR012908">
    <property type="entry name" value="PGAP1-ab_dom-like"/>
</dbReference>
<proteinExistence type="predicted"/>